<evidence type="ECO:0000313" key="2">
    <source>
        <dbReference type="Proteomes" id="UP001060085"/>
    </source>
</evidence>
<proteinExistence type="predicted"/>
<accession>A0ACC0AUY3</accession>
<protein>
    <submittedName>
        <fullName evidence="1">Uncharacterized protein</fullName>
    </submittedName>
</protein>
<evidence type="ECO:0000313" key="1">
    <source>
        <dbReference type="EMBL" id="KAI5664252.1"/>
    </source>
</evidence>
<name>A0ACC0AUY3_CATRO</name>
<gene>
    <name evidence="1" type="ORF">M9H77_23575</name>
</gene>
<dbReference type="Proteomes" id="UP001060085">
    <property type="component" value="Linkage Group LG05"/>
</dbReference>
<organism evidence="1 2">
    <name type="scientific">Catharanthus roseus</name>
    <name type="common">Madagascar periwinkle</name>
    <name type="synonym">Vinca rosea</name>
    <dbReference type="NCBI Taxonomy" id="4058"/>
    <lineage>
        <taxon>Eukaryota</taxon>
        <taxon>Viridiplantae</taxon>
        <taxon>Streptophyta</taxon>
        <taxon>Embryophyta</taxon>
        <taxon>Tracheophyta</taxon>
        <taxon>Spermatophyta</taxon>
        <taxon>Magnoliopsida</taxon>
        <taxon>eudicotyledons</taxon>
        <taxon>Gunneridae</taxon>
        <taxon>Pentapetalae</taxon>
        <taxon>asterids</taxon>
        <taxon>lamiids</taxon>
        <taxon>Gentianales</taxon>
        <taxon>Apocynaceae</taxon>
        <taxon>Rauvolfioideae</taxon>
        <taxon>Vinceae</taxon>
        <taxon>Catharanthinae</taxon>
        <taxon>Catharanthus</taxon>
    </lineage>
</organism>
<sequence>MVTYKSDHIRARQEILATTIVGETIPNPKDAQESFRLLVRELRSLALELNHFLMGYIKLACPVTHVWYLKRLPSYIANLLDKSLTELEGLVYCDIRKEKLSSHIPLLFTAQGFDTFRNREIATGAGAMQEQLANLDLRIILENALVEWKELGEEGPTRNEWEDRKVGRRKDFLVRRMELAKHFIRTNIELEWMVLYLLPVLALELRPIIQIDGGKLMSSDINELYRRVIYRKNTITDLLTRSRSMPGELLMCQEKLVQEAVDTLPDNGIRGQPMKDDVIEGKEGRFRETLLGKWVDYSGRSVIVVGPSLSLHRCGLPEKIAIELFQTFVIRGLIRQHLASNIGVAKSQIREKEPIVREILHEVMEGHPVLLNRAPTLYRLGIQAFQPILVEGRAICLHPLVCKGFNADFDRDQMAVHVPLFLEASAEGRLLMFSHMNLLSPAIRIPFLYQLKICLWDSIETPIEVHYESLGTYYEIYGHYLIVRSIKNEILFIYIRTTIGHISLYLEIDEAI</sequence>
<reference evidence="2" key="1">
    <citation type="journal article" date="2023" name="Nat. Plants">
        <title>Single-cell RNA sequencing provides a high-resolution roadmap for understanding the multicellular compartmentation of specialized metabolism.</title>
        <authorList>
            <person name="Sun S."/>
            <person name="Shen X."/>
            <person name="Li Y."/>
            <person name="Li Y."/>
            <person name="Wang S."/>
            <person name="Li R."/>
            <person name="Zhang H."/>
            <person name="Shen G."/>
            <person name="Guo B."/>
            <person name="Wei J."/>
            <person name="Xu J."/>
            <person name="St-Pierre B."/>
            <person name="Chen S."/>
            <person name="Sun C."/>
        </authorList>
    </citation>
    <scope>NUCLEOTIDE SEQUENCE [LARGE SCALE GENOMIC DNA]</scope>
</reference>
<keyword evidence="2" id="KW-1185">Reference proteome</keyword>
<dbReference type="EMBL" id="CM044705">
    <property type="protein sequence ID" value="KAI5664252.1"/>
    <property type="molecule type" value="Genomic_DNA"/>
</dbReference>
<comment type="caution">
    <text evidence="1">The sequence shown here is derived from an EMBL/GenBank/DDBJ whole genome shotgun (WGS) entry which is preliminary data.</text>
</comment>